<evidence type="ECO:0000313" key="4">
    <source>
        <dbReference type="Proteomes" id="UP001150266"/>
    </source>
</evidence>
<proteinExistence type="predicted"/>
<dbReference type="OrthoDB" id="2977447at2759"/>
<evidence type="ECO:0000256" key="2">
    <source>
        <dbReference type="SAM" id="Phobius"/>
    </source>
</evidence>
<feature type="transmembrane region" description="Helical" evidence="2">
    <location>
        <begin position="163"/>
        <end position="183"/>
    </location>
</feature>
<evidence type="ECO:0000256" key="1">
    <source>
        <dbReference type="SAM" id="MobiDB-lite"/>
    </source>
</evidence>
<feature type="region of interest" description="Disordered" evidence="1">
    <location>
        <begin position="131"/>
        <end position="152"/>
    </location>
</feature>
<feature type="transmembrane region" description="Helical" evidence="2">
    <location>
        <begin position="59"/>
        <end position="82"/>
    </location>
</feature>
<evidence type="ECO:0000313" key="3">
    <source>
        <dbReference type="EMBL" id="KAJ4486213.1"/>
    </source>
</evidence>
<dbReference type="Proteomes" id="UP001150266">
    <property type="component" value="Unassembled WGS sequence"/>
</dbReference>
<keyword evidence="2" id="KW-0472">Membrane</keyword>
<keyword evidence="2" id="KW-0812">Transmembrane</keyword>
<sequence length="263" mass="29058">MIREDSRLFFQALELLYDLRAGSFSNLLLVLISSLLCDKRDEGFTRRLCKDVFMTFGHFGNSATVPIEMMVLLNYLSLLLLINETEVLTLHSSFVSTANANNIVGPRRLQSVHLVAIYPMATLLHRLHSQIRTPPDESGSPTPNTTEEGTGTYAHSGPLGYRLIGVVIVLTLALLASILWVTFAKWPRRKLRSWGCTCLPAPPEKTNDGGEKYAGNSDGSESWVISHGMEAHRMGGVGSDRTKHISQEGAEEADEIHKGKLQP</sequence>
<reference evidence="3" key="1">
    <citation type="submission" date="2022-08" db="EMBL/GenBank/DDBJ databases">
        <title>A Global Phylogenomic Analysis of the Shiitake Genus Lentinula.</title>
        <authorList>
            <consortium name="DOE Joint Genome Institute"/>
            <person name="Sierra-Patev S."/>
            <person name="Min B."/>
            <person name="Naranjo-Ortiz M."/>
            <person name="Looney B."/>
            <person name="Konkel Z."/>
            <person name="Slot J.C."/>
            <person name="Sakamoto Y."/>
            <person name="Steenwyk J.L."/>
            <person name="Rokas A."/>
            <person name="Carro J."/>
            <person name="Camarero S."/>
            <person name="Ferreira P."/>
            <person name="Molpeceres G."/>
            <person name="Ruiz-Duenas F.J."/>
            <person name="Serrano A."/>
            <person name="Henrissat B."/>
            <person name="Drula E."/>
            <person name="Hughes K.W."/>
            <person name="Mata J.L."/>
            <person name="Ishikawa N.K."/>
            <person name="Vargas-Isla R."/>
            <person name="Ushijima S."/>
            <person name="Smith C.A."/>
            <person name="Ahrendt S."/>
            <person name="Andreopoulos W."/>
            <person name="He G."/>
            <person name="Labutti K."/>
            <person name="Lipzen A."/>
            <person name="Ng V."/>
            <person name="Riley R."/>
            <person name="Sandor L."/>
            <person name="Barry K."/>
            <person name="Martinez A.T."/>
            <person name="Xiao Y."/>
            <person name="Gibbons J.G."/>
            <person name="Terashima K."/>
            <person name="Grigoriev I.V."/>
            <person name="Hibbett D.S."/>
        </authorList>
    </citation>
    <scope>NUCLEOTIDE SEQUENCE</scope>
    <source>
        <strain evidence="3">JLM2183</strain>
    </source>
</reference>
<name>A0A9W9DVH8_9AGAR</name>
<dbReference type="EMBL" id="JAOTPV010000003">
    <property type="protein sequence ID" value="KAJ4486213.1"/>
    <property type="molecule type" value="Genomic_DNA"/>
</dbReference>
<dbReference type="AlphaFoldDB" id="A0A9W9DVH8"/>
<protein>
    <submittedName>
        <fullName evidence="3">Uncharacterized protein</fullName>
    </submittedName>
</protein>
<organism evidence="3 4">
    <name type="scientific">Lentinula aciculospora</name>
    <dbReference type="NCBI Taxonomy" id="153920"/>
    <lineage>
        <taxon>Eukaryota</taxon>
        <taxon>Fungi</taxon>
        <taxon>Dikarya</taxon>
        <taxon>Basidiomycota</taxon>
        <taxon>Agaricomycotina</taxon>
        <taxon>Agaricomycetes</taxon>
        <taxon>Agaricomycetidae</taxon>
        <taxon>Agaricales</taxon>
        <taxon>Marasmiineae</taxon>
        <taxon>Omphalotaceae</taxon>
        <taxon>Lentinula</taxon>
    </lineage>
</organism>
<gene>
    <name evidence="3" type="ORF">J3R30DRAFT_3401833</name>
</gene>
<accession>A0A9W9DVH8</accession>
<feature type="region of interest" description="Disordered" evidence="1">
    <location>
        <begin position="202"/>
        <end position="263"/>
    </location>
</feature>
<feature type="compositionally biased region" description="Low complexity" evidence="1">
    <location>
        <begin position="141"/>
        <end position="152"/>
    </location>
</feature>
<keyword evidence="4" id="KW-1185">Reference proteome</keyword>
<comment type="caution">
    <text evidence="3">The sequence shown here is derived from an EMBL/GenBank/DDBJ whole genome shotgun (WGS) entry which is preliminary data.</text>
</comment>
<feature type="transmembrane region" description="Helical" evidence="2">
    <location>
        <begin position="20"/>
        <end position="38"/>
    </location>
</feature>
<keyword evidence="2" id="KW-1133">Transmembrane helix</keyword>